<evidence type="ECO:0000256" key="1">
    <source>
        <dbReference type="SAM" id="Phobius"/>
    </source>
</evidence>
<keyword evidence="1" id="KW-0472">Membrane</keyword>
<reference evidence="2" key="1">
    <citation type="journal article" date="2020" name="Stud. Mycol.">
        <title>101 Dothideomycetes genomes: a test case for predicting lifestyles and emergence of pathogens.</title>
        <authorList>
            <person name="Haridas S."/>
            <person name="Albert R."/>
            <person name="Binder M."/>
            <person name="Bloem J."/>
            <person name="Labutti K."/>
            <person name="Salamov A."/>
            <person name="Andreopoulos B."/>
            <person name="Baker S."/>
            <person name="Barry K."/>
            <person name="Bills G."/>
            <person name="Bluhm B."/>
            <person name="Cannon C."/>
            <person name="Castanera R."/>
            <person name="Culley D."/>
            <person name="Daum C."/>
            <person name="Ezra D."/>
            <person name="Gonzalez J."/>
            <person name="Henrissat B."/>
            <person name="Kuo A."/>
            <person name="Liang C."/>
            <person name="Lipzen A."/>
            <person name="Lutzoni F."/>
            <person name="Magnuson J."/>
            <person name="Mondo S."/>
            <person name="Nolan M."/>
            <person name="Ohm R."/>
            <person name="Pangilinan J."/>
            <person name="Park H.-J."/>
            <person name="Ramirez L."/>
            <person name="Alfaro M."/>
            <person name="Sun H."/>
            <person name="Tritt A."/>
            <person name="Yoshinaga Y."/>
            <person name="Zwiers L.-H."/>
            <person name="Turgeon B."/>
            <person name="Goodwin S."/>
            <person name="Spatafora J."/>
            <person name="Crous P."/>
            <person name="Grigoriev I."/>
        </authorList>
    </citation>
    <scope>NUCLEOTIDE SEQUENCE</scope>
    <source>
        <strain evidence="2">CBS 207.26</strain>
    </source>
</reference>
<dbReference type="EMBL" id="ML994653">
    <property type="protein sequence ID" value="KAF2181353.1"/>
    <property type="molecule type" value="Genomic_DNA"/>
</dbReference>
<feature type="transmembrane region" description="Helical" evidence="1">
    <location>
        <begin position="77"/>
        <end position="95"/>
    </location>
</feature>
<protein>
    <submittedName>
        <fullName evidence="2">Uncharacterized protein</fullName>
    </submittedName>
</protein>
<dbReference type="AlphaFoldDB" id="A0A6A6DQR8"/>
<keyword evidence="3" id="KW-1185">Reference proteome</keyword>
<accession>A0A6A6DQR8</accession>
<name>A0A6A6DQR8_9PEZI</name>
<evidence type="ECO:0000313" key="3">
    <source>
        <dbReference type="Proteomes" id="UP000800200"/>
    </source>
</evidence>
<evidence type="ECO:0000313" key="2">
    <source>
        <dbReference type="EMBL" id="KAF2181353.1"/>
    </source>
</evidence>
<feature type="transmembrane region" description="Helical" evidence="1">
    <location>
        <begin position="38"/>
        <end position="56"/>
    </location>
</feature>
<keyword evidence="1" id="KW-1133">Transmembrane helix</keyword>
<organism evidence="2 3">
    <name type="scientific">Zopfia rhizophila CBS 207.26</name>
    <dbReference type="NCBI Taxonomy" id="1314779"/>
    <lineage>
        <taxon>Eukaryota</taxon>
        <taxon>Fungi</taxon>
        <taxon>Dikarya</taxon>
        <taxon>Ascomycota</taxon>
        <taxon>Pezizomycotina</taxon>
        <taxon>Dothideomycetes</taxon>
        <taxon>Dothideomycetes incertae sedis</taxon>
        <taxon>Zopfiaceae</taxon>
        <taxon>Zopfia</taxon>
    </lineage>
</organism>
<dbReference type="Proteomes" id="UP000800200">
    <property type="component" value="Unassembled WGS sequence"/>
</dbReference>
<sequence>MPRPMGDKCHSSFGRFTCLLSGIPQFSCWWSFRFFGQSPPLPIVSVCLLYLSSFQIDLQMPRPMGDESHSSFGHSGSFLFVTLDAFAILVFPAILRPCRQYACVSSFALRIV</sequence>
<proteinExistence type="predicted"/>
<gene>
    <name evidence="2" type="ORF">K469DRAFT_262107</name>
</gene>
<keyword evidence="1" id="KW-0812">Transmembrane</keyword>